<accession>A0ABM0MLK5</accession>
<keyword evidence="1" id="KW-1185">Reference proteome</keyword>
<sequence>SRADTPEPELVDFQEPSESCGTDKNEIFDNQIPFIEYDEDCDYCWPPLEVPNSCHGDMEIESQNVAWQSESHVIDNHAMREEWTYSGHLLECWLNGVERNEMCLESINCPSDVIASSQTWFLDYINDVTTRSDPYKVTSPPVYANDQNILESCCCLATLREQPGSVEFEFGEFEEMETNERRPCPYCGKEENTTTTITPELQSCESERINDLWDDSTWKWMKRGIG</sequence>
<evidence type="ECO:0000313" key="2">
    <source>
        <dbReference type="RefSeq" id="XP_006820896.1"/>
    </source>
</evidence>
<reference evidence="2" key="1">
    <citation type="submission" date="2025-08" db="UniProtKB">
        <authorList>
            <consortium name="RefSeq"/>
        </authorList>
    </citation>
    <scope>IDENTIFICATION</scope>
    <source>
        <tissue evidence="2">Testes</tissue>
    </source>
</reference>
<dbReference type="Proteomes" id="UP000694865">
    <property type="component" value="Unplaced"/>
</dbReference>
<evidence type="ECO:0000313" key="1">
    <source>
        <dbReference type="Proteomes" id="UP000694865"/>
    </source>
</evidence>
<dbReference type="GeneID" id="102803023"/>
<proteinExistence type="predicted"/>
<protein>
    <submittedName>
        <fullName evidence="2">Uncharacterized protein LOC102803023</fullName>
    </submittedName>
</protein>
<dbReference type="RefSeq" id="XP_006820896.1">
    <property type="nucleotide sequence ID" value="XM_006820833.1"/>
</dbReference>
<feature type="non-terminal residue" evidence="2">
    <location>
        <position position="1"/>
    </location>
</feature>
<organism evidence="1 2">
    <name type="scientific">Saccoglossus kowalevskii</name>
    <name type="common">Acorn worm</name>
    <dbReference type="NCBI Taxonomy" id="10224"/>
    <lineage>
        <taxon>Eukaryota</taxon>
        <taxon>Metazoa</taxon>
        <taxon>Hemichordata</taxon>
        <taxon>Enteropneusta</taxon>
        <taxon>Harrimaniidae</taxon>
        <taxon>Saccoglossus</taxon>
    </lineage>
</organism>
<gene>
    <name evidence="2" type="primary">LOC102803023</name>
</gene>
<name>A0ABM0MLK5_SACKO</name>